<dbReference type="Pfam" id="PF06201">
    <property type="entry name" value="PITH"/>
    <property type="match status" value="1"/>
</dbReference>
<feature type="compositionally biased region" description="Basic and acidic residues" evidence="2">
    <location>
        <begin position="24"/>
        <end position="41"/>
    </location>
</feature>
<organism evidence="4 5">
    <name type="scientific">Geotrichum candidum</name>
    <name type="common">Oospora lactis</name>
    <name type="synonym">Dipodascus geotrichum</name>
    <dbReference type="NCBI Taxonomy" id="1173061"/>
    <lineage>
        <taxon>Eukaryota</taxon>
        <taxon>Fungi</taxon>
        <taxon>Dikarya</taxon>
        <taxon>Ascomycota</taxon>
        <taxon>Saccharomycotina</taxon>
        <taxon>Dipodascomycetes</taxon>
        <taxon>Dipodascales</taxon>
        <taxon>Dipodascaceae</taxon>
        <taxon>Geotrichum</taxon>
    </lineage>
</organism>
<dbReference type="Proteomes" id="UP000242525">
    <property type="component" value="Unassembled WGS sequence"/>
</dbReference>
<dbReference type="PROSITE" id="PS51532">
    <property type="entry name" value="PITH"/>
    <property type="match status" value="1"/>
</dbReference>
<evidence type="ECO:0000256" key="2">
    <source>
        <dbReference type="SAM" id="MobiDB-lite"/>
    </source>
</evidence>
<dbReference type="InterPro" id="IPR010400">
    <property type="entry name" value="PITH_dom"/>
</dbReference>
<sequence length="256" mass="28196">MDCRAQDEATHSHSHSHSNGNGDGDDHGHGHSHSHGDDHLPPPDTYASQSLYDKIHHDQIRTLNESEPDAGRAIFKSWENRLDTHHILESDVDEELLIYIPFTGMVKLHSILIRTTPDGHAPKTLKLFKNRTDLDFSLAADLTPVATLNHPEGVGADPDAATPTSVSTPTTAADLDAEGIVEYSVNRAKFSNITNLSIYIPDNHGDEDVTKILYIGLRGEWTKMGKNPVITLYEAAANPRDHKSLVPHENKIGESM</sequence>
<dbReference type="SUPFAM" id="SSF49785">
    <property type="entry name" value="Galactose-binding domain-like"/>
    <property type="match status" value="1"/>
</dbReference>
<dbReference type="InterPro" id="IPR045099">
    <property type="entry name" value="PITH1-like"/>
</dbReference>
<reference evidence="4" key="1">
    <citation type="submission" date="2014-03" db="EMBL/GenBank/DDBJ databases">
        <authorList>
            <person name="Casaregola S."/>
        </authorList>
    </citation>
    <scope>NUCLEOTIDE SEQUENCE [LARGE SCALE GENOMIC DNA]</scope>
    <source>
        <strain evidence="4">CLIB 918</strain>
    </source>
</reference>
<dbReference type="OrthoDB" id="2635at2759"/>
<dbReference type="Gene3D" id="2.60.120.470">
    <property type="entry name" value="PITH domain"/>
    <property type="match status" value="1"/>
</dbReference>
<accession>A0A0J9XE97</accession>
<dbReference type="EMBL" id="CCBN010000012">
    <property type="protein sequence ID" value="CDO55818.1"/>
    <property type="molecule type" value="Genomic_DNA"/>
</dbReference>
<dbReference type="InterPro" id="IPR008979">
    <property type="entry name" value="Galactose-bd-like_sf"/>
</dbReference>
<proteinExistence type="inferred from homology"/>
<feature type="compositionally biased region" description="Basic and acidic residues" evidence="2">
    <location>
        <begin position="1"/>
        <end position="11"/>
    </location>
</feature>
<protein>
    <recommendedName>
        <fullName evidence="3">PITH domain-containing protein</fullName>
    </recommendedName>
</protein>
<dbReference type="AlphaFoldDB" id="A0A0J9XE97"/>
<dbReference type="PANTHER" id="PTHR12175">
    <property type="entry name" value="AD039 HT014 THIOREDOXIN FAMILY TRP26"/>
    <property type="match status" value="1"/>
</dbReference>
<name>A0A0J9XE97_GEOCN</name>
<evidence type="ECO:0000256" key="1">
    <source>
        <dbReference type="ARBA" id="ARBA00025788"/>
    </source>
</evidence>
<evidence type="ECO:0000259" key="3">
    <source>
        <dbReference type="PROSITE" id="PS51532"/>
    </source>
</evidence>
<feature type="domain" description="PITH" evidence="3">
    <location>
        <begin position="40"/>
        <end position="237"/>
    </location>
</feature>
<evidence type="ECO:0000313" key="5">
    <source>
        <dbReference type="Proteomes" id="UP000242525"/>
    </source>
</evidence>
<comment type="caution">
    <text evidence="4">The sequence shown here is derived from an EMBL/GenBank/DDBJ whole genome shotgun (WGS) entry which is preliminary data.</text>
</comment>
<feature type="region of interest" description="Disordered" evidence="2">
    <location>
        <begin position="1"/>
        <end position="48"/>
    </location>
</feature>
<dbReference type="GO" id="GO:0005737">
    <property type="term" value="C:cytoplasm"/>
    <property type="evidence" value="ECO:0007669"/>
    <property type="project" value="UniProtKB-ARBA"/>
</dbReference>
<dbReference type="PANTHER" id="PTHR12175:SF1">
    <property type="entry name" value="PITH DOMAIN-CONTAINING PROTEIN 1"/>
    <property type="match status" value="1"/>
</dbReference>
<dbReference type="STRING" id="1173061.A0A0J9XE97"/>
<evidence type="ECO:0000313" key="4">
    <source>
        <dbReference type="EMBL" id="CDO55818.1"/>
    </source>
</evidence>
<dbReference type="InterPro" id="IPR037047">
    <property type="entry name" value="PITH_dom_sf"/>
</dbReference>
<dbReference type="GO" id="GO:0005634">
    <property type="term" value="C:nucleus"/>
    <property type="evidence" value="ECO:0007669"/>
    <property type="project" value="TreeGrafter"/>
</dbReference>
<comment type="similarity">
    <text evidence="1">Belongs to the PITHD1 family.</text>
</comment>
<keyword evidence="5" id="KW-1185">Reference proteome</keyword>
<gene>
    <name evidence="4" type="ORF">BN980_GECA12s02848g</name>
</gene>